<comment type="cofactor">
    <cofactor evidence="8">
        <name>Mg(2+)</name>
        <dbReference type="ChEBI" id="CHEBI:18420"/>
    </cofactor>
    <text evidence="8">Binds 1 Mg(2+) ion per trimer.</text>
</comment>
<dbReference type="PATRIC" id="fig|931276.5.peg.4958"/>
<keyword evidence="8" id="KW-0479">Metal-binding</keyword>
<dbReference type="PIRSF" id="PIRSF000699">
    <property type="entry name" value="PTS_IILac_III"/>
    <property type="match status" value="1"/>
</dbReference>
<comment type="subcellular location">
    <subcellularLocation>
        <location evidence="1">Cytoplasm</location>
    </subcellularLocation>
</comment>
<dbReference type="RefSeq" id="WP_015394977.1">
    <property type="nucleotide sequence ID" value="NC_020291.1"/>
</dbReference>
<dbReference type="KEGG" id="csr:Cspa_c49160"/>
<evidence type="ECO:0000256" key="3">
    <source>
        <dbReference type="ARBA" id="ARBA00022490"/>
    </source>
</evidence>
<name>M1ML78_9CLOT</name>
<keyword evidence="4" id="KW-0762">Sugar transport</keyword>
<dbReference type="InterPro" id="IPR003188">
    <property type="entry name" value="PTS_IIA_lac/cel"/>
</dbReference>
<evidence type="ECO:0000313" key="11">
    <source>
        <dbReference type="EMBL" id="AGF58669.1"/>
    </source>
</evidence>
<feature type="active site" description="Tele-phosphohistidine intermediate" evidence="7">
    <location>
        <position position="73"/>
    </location>
</feature>
<dbReference type="STRING" id="36745.CLSAP_46840"/>
<protein>
    <submittedName>
        <fullName evidence="11">Phosphotransferase system PTS lactose/cellobiose-specific IIA subunit</fullName>
    </submittedName>
</protein>
<keyword evidence="8" id="KW-0460">Magnesium</keyword>
<evidence type="ECO:0000256" key="6">
    <source>
        <dbReference type="ARBA" id="ARBA00022683"/>
    </source>
</evidence>
<evidence type="ECO:0000256" key="4">
    <source>
        <dbReference type="ARBA" id="ARBA00022597"/>
    </source>
</evidence>
<dbReference type="PANTHER" id="PTHR34382">
    <property type="entry name" value="PTS SYSTEM N,N'-DIACETYLCHITOBIOSE-SPECIFIC EIIA COMPONENT"/>
    <property type="match status" value="1"/>
</dbReference>
<dbReference type="eggNOG" id="COG1447">
    <property type="taxonomic scope" value="Bacteria"/>
</dbReference>
<accession>M1ML78</accession>
<evidence type="ECO:0000256" key="10">
    <source>
        <dbReference type="SAM" id="Coils"/>
    </source>
</evidence>
<feature type="coiled-coil region" evidence="10">
    <location>
        <begin position="24"/>
        <end position="51"/>
    </location>
</feature>
<evidence type="ECO:0000256" key="9">
    <source>
        <dbReference type="PROSITE-ProRule" id="PRU00418"/>
    </source>
</evidence>
<dbReference type="Proteomes" id="UP000011728">
    <property type="component" value="Chromosome"/>
</dbReference>
<evidence type="ECO:0000256" key="1">
    <source>
        <dbReference type="ARBA" id="ARBA00004496"/>
    </source>
</evidence>
<dbReference type="GO" id="GO:0016740">
    <property type="term" value="F:transferase activity"/>
    <property type="evidence" value="ECO:0007669"/>
    <property type="project" value="UniProtKB-KW"/>
</dbReference>
<organism evidence="11 12">
    <name type="scientific">Clostridium saccharoperbutylacetonicum N1-4(HMT)</name>
    <dbReference type="NCBI Taxonomy" id="931276"/>
    <lineage>
        <taxon>Bacteria</taxon>
        <taxon>Bacillati</taxon>
        <taxon>Bacillota</taxon>
        <taxon>Clostridia</taxon>
        <taxon>Eubacteriales</taxon>
        <taxon>Clostridiaceae</taxon>
        <taxon>Clostridium</taxon>
    </lineage>
</organism>
<dbReference type="FunFam" id="1.20.58.80:FF:000001">
    <property type="entry name" value="PTS system, lactose-specific IIa component"/>
    <property type="match status" value="1"/>
</dbReference>
<dbReference type="PANTHER" id="PTHR34382:SF7">
    <property type="entry name" value="PTS SYSTEM N,N'-DIACETYLCHITOBIOSE-SPECIFIC EIIA COMPONENT"/>
    <property type="match status" value="1"/>
</dbReference>
<dbReference type="InterPro" id="IPR036542">
    <property type="entry name" value="PTS_IIA_lac/cel_sf"/>
</dbReference>
<gene>
    <name evidence="11" type="ORF">Cspa_c49160</name>
</gene>
<dbReference type="HOGENOM" id="CLU_152490_1_0_9"/>
<evidence type="ECO:0000256" key="5">
    <source>
        <dbReference type="ARBA" id="ARBA00022679"/>
    </source>
</evidence>
<evidence type="ECO:0000256" key="8">
    <source>
        <dbReference type="PIRSR" id="PIRSR000699-2"/>
    </source>
</evidence>
<dbReference type="SUPFAM" id="SSF46973">
    <property type="entry name" value="Enzyme IIa from lactose specific PTS, IIa-lac"/>
    <property type="match status" value="1"/>
</dbReference>
<evidence type="ECO:0000256" key="2">
    <source>
        <dbReference type="ARBA" id="ARBA00022448"/>
    </source>
</evidence>
<dbReference type="GO" id="GO:0005737">
    <property type="term" value="C:cytoplasm"/>
    <property type="evidence" value="ECO:0007669"/>
    <property type="project" value="UniProtKB-SubCell"/>
</dbReference>
<evidence type="ECO:0000256" key="7">
    <source>
        <dbReference type="PIRSR" id="PIRSR000699-1"/>
    </source>
</evidence>
<sequence length="100" mass="11359">METIIMELIVNSGNARSRAMEAIRIAKNGNIEKAREKLEECETELGKAHSVQTNLIHNEAKGNKTEVDLLLVHAQDHLMNAMTIKDMAKEFVDMYEKFSK</sequence>
<dbReference type="Pfam" id="PF02255">
    <property type="entry name" value="PTS_IIA"/>
    <property type="match status" value="1"/>
</dbReference>
<keyword evidence="5 11" id="KW-0808">Transferase</keyword>
<dbReference type="GO" id="GO:0046872">
    <property type="term" value="F:metal ion binding"/>
    <property type="evidence" value="ECO:0007669"/>
    <property type="project" value="UniProtKB-KW"/>
</dbReference>
<proteinExistence type="predicted"/>
<keyword evidence="6" id="KW-0598">Phosphotransferase system</keyword>
<evidence type="ECO:0000313" key="12">
    <source>
        <dbReference type="Proteomes" id="UP000011728"/>
    </source>
</evidence>
<dbReference type="CDD" id="cd00215">
    <property type="entry name" value="PTS_IIA_lac"/>
    <property type="match status" value="1"/>
</dbReference>
<dbReference type="OrthoDB" id="389577at2"/>
<feature type="binding site" evidence="8">
    <location>
        <position position="76"/>
    </location>
    <ligand>
        <name>Mg(2+)</name>
        <dbReference type="ChEBI" id="CHEBI:18420"/>
        <note>ligand shared between all trimeric partners</note>
    </ligand>
</feature>
<keyword evidence="12" id="KW-1185">Reference proteome</keyword>
<dbReference type="Gene3D" id="1.20.58.80">
    <property type="entry name" value="Phosphotransferase system, lactose/cellobiose-type IIA subunit"/>
    <property type="match status" value="1"/>
</dbReference>
<keyword evidence="3" id="KW-0963">Cytoplasm</keyword>
<dbReference type="PROSITE" id="PS51095">
    <property type="entry name" value="PTS_EIIA_TYPE_3"/>
    <property type="match status" value="1"/>
</dbReference>
<reference evidence="11 12" key="1">
    <citation type="submission" date="2013-02" db="EMBL/GenBank/DDBJ databases">
        <title>Genome sequence of Clostridium saccharoperbutylacetonicum N1-4(HMT).</title>
        <authorList>
            <person name="Poehlein A."/>
            <person name="Daniel R."/>
        </authorList>
    </citation>
    <scope>NUCLEOTIDE SEQUENCE [LARGE SCALE GENOMIC DNA]</scope>
    <source>
        <strain evidence="12">N1-4(HMT)</strain>
    </source>
</reference>
<dbReference type="AlphaFoldDB" id="M1ML78"/>
<keyword evidence="10" id="KW-0175">Coiled coil</keyword>
<dbReference type="GO" id="GO:0009401">
    <property type="term" value="P:phosphoenolpyruvate-dependent sugar phosphotransferase system"/>
    <property type="evidence" value="ECO:0007669"/>
    <property type="project" value="UniProtKB-KW"/>
</dbReference>
<keyword evidence="2" id="KW-0813">Transport</keyword>
<dbReference type="EMBL" id="CP004121">
    <property type="protein sequence ID" value="AGF58669.1"/>
    <property type="molecule type" value="Genomic_DNA"/>
</dbReference>
<feature type="modified residue" description="Phosphohistidine; by HPr" evidence="9">
    <location>
        <position position="73"/>
    </location>
</feature>